<name>U4L9F3_PYROM</name>
<dbReference type="AlphaFoldDB" id="U4L9F3"/>
<accession>U4L9F3</accession>
<sequence length="27" mass="3130">MHHKQDFIQTARYFSSQPPTAPPPFPC</sequence>
<evidence type="ECO:0000313" key="3">
    <source>
        <dbReference type="Proteomes" id="UP000018144"/>
    </source>
</evidence>
<proteinExistence type="predicted"/>
<dbReference type="Proteomes" id="UP000018144">
    <property type="component" value="Unassembled WGS sequence"/>
</dbReference>
<dbReference type="EMBL" id="HF935315">
    <property type="protein sequence ID" value="CCX06814.1"/>
    <property type="molecule type" value="Genomic_DNA"/>
</dbReference>
<evidence type="ECO:0000313" key="2">
    <source>
        <dbReference type="EMBL" id="CCX06814.1"/>
    </source>
</evidence>
<reference evidence="2 3" key="1">
    <citation type="journal article" date="2013" name="PLoS Genet.">
        <title>The genome and development-dependent transcriptomes of Pyronema confluens: a window into fungal evolution.</title>
        <authorList>
            <person name="Traeger S."/>
            <person name="Altegoer F."/>
            <person name="Freitag M."/>
            <person name="Gabaldon T."/>
            <person name="Kempken F."/>
            <person name="Kumar A."/>
            <person name="Marcet-Houben M."/>
            <person name="Poggeler S."/>
            <person name="Stajich J.E."/>
            <person name="Nowrousian M."/>
        </authorList>
    </citation>
    <scope>NUCLEOTIDE SEQUENCE [LARGE SCALE GENOMIC DNA]</scope>
    <source>
        <strain evidence="3">CBS 100304</strain>
        <tissue evidence="2">Vegetative mycelium</tissue>
    </source>
</reference>
<gene>
    <name evidence="2" type="ORF">PCON_06401</name>
</gene>
<evidence type="ECO:0000256" key="1">
    <source>
        <dbReference type="SAM" id="MobiDB-lite"/>
    </source>
</evidence>
<feature type="region of interest" description="Disordered" evidence="1">
    <location>
        <begin position="1"/>
        <end position="27"/>
    </location>
</feature>
<organism evidence="2 3">
    <name type="scientific">Pyronema omphalodes (strain CBS 100304)</name>
    <name type="common">Pyronema confluens</name>
    <dbReference type="NCBI Taxonomy" id="1076935"/>
    <lineage>
        <taxon>Eukaryota</taxon>
        <taxon>Fungi</taxon>
        <taxon>Dikarya</taxon>
        <taxon>Ascomycota</taxon>
        <taxon>Pezizomycotina</taxon>
        <taxon>Pezizomycetes</taxon>
        <taxon>Pezizales</taxon>
        <taxon>Pyronemataceae</taxon>
        <taxon>Pyronema</taxon>
    </lineage>
</organism>
<keyword evidence="3" id="KW-1185">Reference proteome</keyword>
<protein>
    <submittedName>
        <fullName evidence="2">Uncharacterized protein</fullName>
    </submittedName>
</protein>